<evidence type="ECO:0000313" key="2">
    <source>
        <dbReference type="EMBL" id="WIM67786.1"/>
    </source>
</evidence>
<dbReference type="SUPFAM" id="SSF55856">
    <property type="entry name" value="Cytochrome b5-like heme/steroid binding domain"/>
    <property type="match status" value="1"/>
</dbReference>
<dbReference type="InterPro" id="IPR036400">
    <property type="entry name" value="Cyt_B5-like_heme/steroid_sf"/>
</dbReference>
<feature type="domain" description="Cytochrome b5 heme-binding" evidence="1">
    <location>
        <begin position="53"/>
        <end position="124"/>
    </location>
</feature>
<keyword evidence="3" id="KW-1185">Reference proteome</keyword>
<dbReference type="InterPro" id="IPR001199">
    <property type="entry name" value="Cyt_B5-like_heme/steroid-bd"/>
</dbReference>
<evidence type="ECO:0000259" key="1">
    <source>
        <dbReference type="SMART" id="SM01117"/>
    </source>
</evidence>
<dbReference type="Pfam" id="PF00173">
    <property type="entry name" value="Cyt-b5"/>
    <property type="match status" value="1"/>
</dbReference>
<dbReference type="SMART" id="SM01117">
    <property type="entry name" value="Cyt-b5"/>
    <property type="match status" value="1"/>
</dbReference>
<name>A0ABY8VDP3_9CORY</name>
<accession>A0ABY8VDP3</accession>
<dbReference type="RefSeq" id="WP_284825111.1">
    <property type="nucleotide sequence ID" value="NZ_CP126969.1"/>
</dbReference>
<dbReference type="Proteomes" id="UP001225598">
    <property type="component" value="Chromosome"/>
</dbReference>
<dbReference type="Gene3D" id="3.10.120.10">
    <property type="entry name" value="Cytochrome b5-like heme/steroid binding domain"/>
    <property type="match status" value="1"/>
</dbReference>
<gene>
    <name evidence="2" type="ORF">QP027_12060</name>
</gene>
<protein>
    <submittedName>
        <fullName evidence="2">Cytochrome b5 domain-containing protein</fullName>
    </submittedName>
</protein>
<proteinExistence type="predicted"/>
<dbReference type="EMBL" id="CP126969">
    <property type="protein sequence ID" value="WIM67786.1"/>
    <property type="molecule type" value="Genomic_DNA"/>
</dbReference>
<sequence length="125" mass="13086">MSRPVQITLIVLAVVIVAVVLFFVFAPSQAGNADKFNRTFTAAEQQLIDNTAITASELAAADGKDGHPAWIAVDGVVYDLTASTQWPSGLHHGHLAGRDLTEPFLQSGHGVGVLQKLTVIGSAAP</sequence>
<organism evidence="2 3">
    <name type="scientific">Corynebacterium breve</name>
    <dbReference type="NCBI Taxonomy" id="3049799"/>
    <lineage>
        <taxon>Bacteria</taxon>
        <taxon>Bacillati</taxon>
        <taxon>Actinomycetota</taxon>
        <taxon>Actinomycetes</taxon>
        <taxon>Mycobacteriales</taxon>
        <taxon>Corynebacteriaceae</taxon>
        <taxon>Corynebacterium</taxon>
    </lineage>
</organism>
<reference evidence="2 3" key="1">
    <citation type="submission" date="2023-05" db="EMBL/GenBank/DDBJ databases">
        <title>Corynebacterium suedekumii sp. nov. and Corynebacterium breve sp. nov. isolated from raw cow's milk.</title>
        <authorList>
            <person name="Baer M.K."/>
            <person name="Mehl L."/>
            <person name="Hellmuth R."/>
            <person name="Marke G."/>
            <person name="Lipski A."/>
        </authorList>
    </citation>
    <scope>NUCLEOTIDE SEQUENCE [LARGE SCALE GENOMIC DNA]</scope>
    <source>
        <strain evidence="2 3">R4</strain>
    </source>
</reference>
<evidence type="ECO:0000313" key="3">
    <source>
        <dbReference type="Proteomes" id="UP001225598"/>
    </source>
</evidence>